<evidence type="ECO:0000256" key="3">
    <source>
        <dbReference type="ARBA" id="ARBA00010544"/>
    </source>
</evidence>
<dbReference type="RefSeq" id="WP_149265645.1">
    <property type="nucleotide sequence ID" value="NZ_VFJB01000003.1"/>
</dbReference>
<dbReference type="PANTHER" id="PTHR30070">
    <property type="entry name" value="HEME EXPORTER PROTEIN B"/>
    <property type="match status" value="1"/>
</dbReference>
<dbReference type="GO" id="GO:0015232">
    <property type="term" value="F:heme transmembrane transporter activity"/>
    <property type="evidence" value="ECO:0007669"/>
    <property type="project" value="InterPro"/>
</dbReference>
<evidence type="ECO:0000256" key="2">
    <source>
        <dbReference type="ARBA" id="ARBA00004429"/>
    </source>
</evidence>
<feature type="transmembrane region" description="Helical" evidence="12">
    <location>
        <begin position="171"/>
        <end position="193"/>
    </location>
</feature>
<dbReference type="GO" id="GO:1903607">
    <property type="term" value="P:cytochrome c biosynthetic process"/>
    <property type="evidence" value="ECO:0007669"/>
    <property type="project" value="TreeGrafter"/>
</dbReference>
<dbReference type="InterPro" id="IPR026031">
    <property type="entry name" value="Cyt_c_CcmB_bac"/>
</dbReference>
<evidence type="ECO:0000256" key="4">
    <source>
        <dbReference type="ARBA" id="ARBA00016452"/>
    </source>
</evidence>
<feature type="transmembrane region" description="Helical" evidence="12">
    <location>
        <begin position="29"/>
        <end position="48"/>
    </location>
</feature>
<keyword evidence="10 12" id="KW-1133">Transmembrane helix</keyword>
<dbReference type="PIRSF" id="PIRSF002764">
    <property type="entry name" value="CcmB"/>
    <property type="match status" value="1"/>
</dbReference>
<dbReference type="PRINTS" id="PR01414">
    <property type="entry name" value="CCMBBIOGNSIS"/>
</dbReference>
<feature type="transmembrane region" description="Helical" evidence="12">
    <location>
        <begin position="106"/>
        <end position="126"/>
    </location>
</feature>
<keyword evidence="7" id="KW-0997">Cell inner membrane</keyword>
<comment type="similarity">
    <text evidence="3">Belongs to the CcmB/CycW/HelB family.</text>
</comment>
<dbReference type="Pfam" id="PF03379">
    <property type="entry name" value="CcmB"/>
    <property type="match status" value="1"/>
</dbReference>
<evidence type="ECO:0000256" key="10">
    <source>
        <dbReference type="ARBA" id="ARBA00022989"/>
    </source>
</evidence>
<reference evidence="13 14" key="1">
    <citation type="submission" date="2019-06" db="EMBL/GenBank/DDBJ databases">
        <title>Genomic insights into carbon and energy metabolism of Deferribacter autotrophicus revealed new metabolic traits in the phylum Deferribacteres.</title>
        <authorList>
            <person name="Slobodkin A.I."/>
            <person name="Slobodkina G.B."/>
            <person name="Allioux M."/>
            <person name="Alain K."/>
            <person name="Jebbar M."/>
            <person name="Shadrin V."/>
            <person name="Kublanov I.V."/>
            <person name="Toshchakov S.V."/>
            <person name="Bonch-Osmolovskaya E.A."/>
        </authorList>
    </citation>
    <scope>NUCLEOTIDE SEQUENCE [LARGE SCALE GENOMIC DNA]</scope>
    <source>
        <strain evidence="13 14">SL50</strain>
    </source>
</reference>
<dbReference type="AlphaFoldDB" id="A0A5A8F5U5"/>
<keyword evidence="8 12" id="KW-0812">Transmembrane</keyword>
<sequence length="227" mass="25642">MKNYIKTIFKIVEKDLILELKSKEVINSMLIFSLLVVIVFSFIFEPGAEYKDEIAAGILWMAITFSGVLGLNKSMINEINGGNLNALLLAPVDRSAIFFGKVFSNFLFLMLMELMTVPIFMVFYNINLFEKQFIGTLLVFIAGSYGFSVLGTLFSLISVKSKTRELMLPLLLLPLLVPIILASIQSLNIFYFSGSFENASKWLKLIGVFDIVFTCVIYIIFDFVVEE</sequence>
<keyword evidence="5" id="KW-0813">Transport</keyword>
<keyword evidence="11 12" id="KW-0472">Membrane</keyword>
<evidence type="ECO:0000256" key="9">
    <source>
        <dbReference type="ARBA" id="ARBA00022748"/>
    </source>
</evidence>
<organism evidence="13 14">
    <name type="scientific">Deferribacter autotrophicus</name>
    <dbReference type="NCBI Taxonomy" id="500465"/>
    <lineage>
        <taxon>Bacteria</taxon>
        <taxon>Pseudomonadati</taxon>
        <taxon>Deferribacterota</taxon>
        <taxon>Deferribacteres</taxon>
        <taxon>Deferribacterales</taxon>
        <taxon>Deferribacteraceae</taxon>
        <taxon>Deferribacter</taxon>
    </lineage>
</organism>
<dbReference type="OrthoDB" id="9812809at2"/>
<keyword evidence="14" id="KW-1185">Reference proteome</keyword>
<evidence type="ECO:0000256" key="5">
    <source>
        <dbReference type="ARBA" id="ARBA00022448"/>
    </source>
</evidence>
<evidence type="ECO:0000256" key="6">
    <source>
        <dbReference type="ARBA" id="ARBA00022475"/>
    </source>
</evidence>
<evidence type="ECO:0000256" key="11">
    <source>
        <dbReference type="ARBA" id="ARBA00023136"/>
    </source>
</evidence>
<evidence type="ECO:0000256" key="7">
    <source>
        <dbReference type="ARBA" id="ARBA00022519"/>
    </source>
</evidence>
<dbReference type="PANTHER" id="PTHR30070:SF1">
    <property type="entry name" value="CYTOCHROME C BIOGENESIS B-RELATED"/>
    <property type="match status" value="1"/>
</dbReference>
<evidence type="ECO:0000256" key="1">
    <source>
        <dbReference type="ARBA" id="ARBA00002442"/>
    </source>
</evidence>
<gene>
    <name evidence="13" type="ORF">FHQ18_02770</name>
</gene>
<dbReference type="Proteomes" id="UP000322876">
    <property type="component" value="Unassembled WGS sequence"/>
</dbReference>
<evidence type="ECO:0000313" key="13">
    <source>
        <dbReference type="EMBL" id="KAA0258885.1"/>
    </source>
</evidence>
<comment type="function">
    <text evidence="1">Required for the export of heme to the periplasm for the biogenesis of c-type cytochromes.</text>
</comment>
<protein>
    <recommendedName>
        <fullName evidence="4">Heme exporter protein B</fullName>
    </recommendedName>
</protein>
<accession>A0A5A8F5U5</accession>
<comment type="subcellular location">
    <subcellularLocation>
        <location evidence="2">Cell inner membrane</location>
        <topology evidence="2">Multi-pass membrane protein</topology>
    </subcellularLocation>
</comment>
<name>A0A5A8F5U5_9BACT</name>
<evidence type="ECO:0000256" key="8">
    <source>
        <dbReference type="ARBA" id="ARBA00022692"/>
    </source>
</evidence>
<proteinExistence type="inferred from homology"/>
<keyword evidence="9" id="KW-0201">Cytochrome c-type biogenesis</keyword>
<evidence type="ECO:0000313" key="14">
    <source>
        <dbReference type="Proteomes" id="UP000322876"/>
    </source>
</evidence>
<evidence type="ECO:0000256" key="12">
    <source>
        <dbReference type="SAM" id="Phobius"/>
    </source>
</evidence>
<dbReference type="GO" id="GO:0017004">
    <property type="term" value="P:cytochrome complex assembly"/>
    <property type="evidence" value="ECO:0007669"/>
    <property type="project" value="UniProtKB-KW"/>
</dbReference>
<comment type="caution">
    <text evidence="13">The sequence shown here is derived from an EMBL/GenBank/DDBJ whole genome shotgun (WGS) entry which is preliminary data.</text>
</comment>
<dbReference type="InterPro" id="IPR003544">
    <property type="entry name" value="Cyt_c_biogenesis_CcmB"/>
</dbReference>
<dbReference type="GO" id="GO:0005886">
    <property type="term" value="C:plasma membrane"/>
    <property type="evidence" value="ECO:0007669"/>
    <property type="project" value="UniProtKB-SubCell"/>
</dbReference>
<feature type="transmembrane region" description="Helical" evidence="12">
    <location>
        <begin position="54"/>
        <end position="71"/>
    </location>
</feature>
<feature type="transmembrane region" description="Helical" evidence="12">
    <location>
        <begin position="132"/>
        <end position="159"/>
    </location>
</feature>
<dbReference type="EMBL" id="VFJB01000003">
    <property type="protein sequence ID" value="KAA0258885.1"/>
    <property type="molecule type" value="Genomic_DNA"/>
</dbReference>
<keyword evidence="6" id="KW-1003">Cell membrane</keyword>
<feature type="transmembrane region" description="Helical" evidence="12">
    <location>
        <begin position="205"/>
        <end position="225"/>
    </location>
</feature>